<organism evidence="7 8">
    <name type="scientific">Paenisporosarcina macmurdoensis</name>
    <dbReference type="NCBI Taxonomy" id="212659"/>
    <lineage>
        <taxon>Bacteria</taxon>
        <taxon>Bacillati</taxon>
        <taxon>Bacillota</taxon>
        <taxon>Bacilli</taxon>
        <taxon>Bacillales</taxon>
        <taxon>Caryophanaceae</taxon>
        <taxon>Paenisporosarcina</taxon>
    </lineage>
</organism>
<keyword evidence="2" id="KW-0805">Transcription regulation</keyword>
<evidence type="ECO:0000256" key="5">
    <source>
        <dbReference type="PROSITE-ProRule" id="PRU00335"/>
    </source>
</evidence>
<evidence type="ECO:0000259" key="6">
    <source>
        <dbReference type="PROSITE" id="PS50977"/>
    </source>
</evidence>
<sequence>MARRKKMDEAAMLRETEKLLLERGYEGFSFKALSENLDIARSTIYEYYGHKDDLITDYMFILVSKVMKEMEIIASETTGLETMKEWLKTFMQYDQVHYMIGMRGQLDQSESDIARNHLKQMDGLHGKMFFMLTNQVKKAKDLGEVRADLPNELVASIFFHSILSRPANDENIDGWANMLNDIIENGVKPRKES</sequence>
<evidence type="ECO:0000256" key="3">
    <source>
        <dbReference type="ARBA" id="ARBA00023125"/>
    </source>
</evidence>
<evidence type="ECO:0000256" key="1">
    <source>
        <dbReference type="ARBA" id="ARBA00022491"/>
    </source>
</evidence>
<dbReference type="PRINTS" id="PR00455">
    <property type="entry name" value="HTHTETR"/>
</dbReference>
<dbReference type="Pfam" id="PF00440">
    <property type="entry name" value="TetR_N"/>
    <property type="match status" value="1"/>
</dbReference>
<dbReference type="InterPro" id="IPR001647">
    <property type="entry name" value="HTH_TetR"/>
</dbReference>
<name>A0ABW1L5T5_9BACL</name>
<protein>
    <submittedName>
        <fullName evidence="7">TetR/AcrR family transcriptional regulator</fullName>
    </submittedName>
</protein>
<feature type="DNA-binding region" description="H-T-H motif" evidence="5">
    <location>
        <begin position="29"/>
        <end position="48"/>
    </location>
</feature>
<proteinExistence type="predicted"/>
<dbReference type="Gene3D" id="1.10.357.10">
    <property type="entry name" value="Tetracycline Repressor, domain 2"/>
    <property type="match status" value="1"/>
</dbReference>
<dbReference type="EMBL" id="JBHSRI010000009">
    <property type="protein sequence ID" value="MFC6039313.1"/>
    <property type="molecule type" value="Genomic_DNA"/>
</dbReference>
<keyword evidence="4" id="KW-0804">Transcription</keyword>
<evidence type="ECO:0000256" key="4">
    <source>
        <dbReference type="ARBA" id="ARBA00023163"/>
    </source>
</evidence>
<evidence type="ECO:0000256" key="2">
    <source>
        <dbReference type="ARBA" id="ARBA00023015"/>
    </source>
</evidence>
<dbReference type="InterPro" id="IPR009057">
    <property type="entry name" value="Homeodomain-like_sf"/>
</dbReference>
<reference evidence="8" key="1">
    <citation type="journal article" date="2019" name="Int. J. Syst. Evol. Microbiol.">
        <title>The Global Catalogue of Microorganisms (GCM) 10K type strain sequencing project: providing services to taxonomists for standard genome sequencing and annotation.</title>
        <authorList>
            <consortium name="The Broad Institute Genomics Platform"/>
            <consortium name="The Broad Institute Genome Sequencing Center for Infectious Disease"/>
            <person name="Wu L."/>
            <person name="Ma J."/>
        </authorList>
    </citation>
    <scope>NUCLEOTIDE SEQUENCE [LARGE SCALE GENOMIC DNA]</scope>
    <source>
        <strain evidence="8">CCUG 54527</strain>
    </source>
</reference>
<evidence type="ECO:0000313" key="7">
    <source>
        <dbReference type="EMBL" id="MFC6039313.1"/>
    </source>
</evidence>
<dbReference type="RefSeq" id="WP_377733394.1">
    <property type="nucleotide sequence ID" value="NZ_JBHSRI010000009.1"/>
</dbReference>
<dbReference type="SUPFAM" id="SSF46689">
    <property type="entry name" value="Homeodomain-like"/>
    <property type="match status" value="1"/>
</dbReference>
<dbReference type="PANTHER" id="PTHR30055:SF175">
    <property type="entry name" value="HTH-TYPE TRANSCRIPTIONAL REPRESSOR KSTR2"/>
    <property type="match status" value="1"/>
</dbReference>
<keyword evidence="8" id="KW-1185">Reference proteome</keyword>
<dbReference type="Proteomes" id="UP001596170">
    <property type="component" value="Unassembled WGS sequence"/>
</dbReference>
<accession>A0ABW1L5T5</accession>
<keyword evidence="3 5" id="KW-0238">DNA-binding</keyword>
<gene>
    <name evidence="7" type="ORF">ACFPYN_07745</name>
</gene>
<evidence type="ECO:0000313" key="8">
    <source>
        <dbReference type="Proteomes" id="UP001596170"/>
    </source>
</evidence>
<feature type="domain" description="HTH tetR-type" evidence="6">
    <location>
        <begin position="6"/>
        <end position="66"/>
    </location>
</feature>
<dbReference type="PANTHER" id="PTHR30055">
    <property type="entry name" value="HTH-TYPE TRANSCRIPTIONAL REGULATOR RUTR"/>
    <property type="match status" value="1"/>
</dbReference>
<dbReference type="PROSITE" id="PS50977">
    <property type="entry name" value="HTH_TETR_2"/>
    <property type="match status" value="1"/>
</dbReference>
<keyword evidence="1" id="KW-0678">Repressor</keyword>
<dbReference type="InterPro" id="IPR050109">
    <property type="entry name" value="HTH-type_TetR-like_transc_reg"/>
</dbReference>
<comment type="caution">
    <text evidence="7">The sequence shown here is derived from an EMBL/GenBank/DDBJ whole genome shotgun (WGS) entry which is preliminary data.</text>
</comment>